<accession>A0ABV8FNI6</accession>
<dbReference type="NCBIfam" id="TIGR01256">
    <property type="entry name" value="modA"/>
    <property type="match status" value="1"/>
</dbReference>
<evidence type="ECO:0000256" key="2">
    <source>
        <dbReference type="ARBA" id="ARBA00022723"/>
    </source>
</evidence>
<gene>
    <name evidence="4" type="primary">modA</name>
    <name evidence="4" type="ORF">ACFOVU_15885</name>
</gene>
<protein>
    <submittedName>
        <fullName evidence="4">Molybdate ABC transporter substrate-binding protein</fullName>
    </submittedName>
</protein>
<dbReference type="Proteomes" id="UP001595847">
    <property type="component" value="Unassembled WGS sequence"/>
</dbReference>
<reference evidence="5" key="1">
    <citation type="journal article" date="2019" name="Int. J. Syst. Evol. Microbiol.">
        <title>The Global Catalogue of Microorganisms (GCM) 10K type strain sequencing project: providing services to taxonomists for standard genome sequencing and annotation.</title>
        <authorList>
            <consortium name="The Broad Institute Genomics Platform"/>
            <consortium name="The Broad Institute Genome Sequencing Center for Infectious Disease"/>
            <person name="Wu L."/>
            <person name="Ma J."/>
        </authorList>
    </citation>
    <scope>NUCLEOTIDE SEQUENCE [LARGE SCALE GENOMIC DNA]</scope>
    <source>
        <strain evidence="5">TBRC 1826</strain>
    </source>
</reference>
<proteinExistence type="inferred from homology"/>
<evidence type="ECO:0000313" key="5">
    <source>
        <dbReference type="Proteomes" id="UP001595847"/>
    </source>
</evidence>
<dbReference type="Gene3D" id="3.40.190.10">
    <property type="entry name" value="Periplasmic binding protein-like II"/>
    <property type="match status" value="2"/>
</dbReference>
<dbReference type="InterPro" id="IPR050682">
    <property type="entry name" value="ModA/WtpA"/>
</dbReference>
<dbReference type="EMBL" id="JBHSBH010000010">
    <property type="protein sequence ID" value="MFC3997412.1"/>
    <property type="molecule type" value="Genomic_DNA"/>
</dbReference>
<dbReference type="PROSITE" id="PS51257">
    <property type="entry name" value="PROKAR_LIPOPROTEIN"/>
    <property type="match status" value="1"/>
</dbReference>
<evidence type="ECO:0000256" key="3">
    <source>
        <dbReference type="ARBA" id="ARBA00022729"/>
    </source>
</evidence>
<dbReference type="PIRSF" id="PIRSF004846">
    <property type="entry name" value="ModA"/>
    <property type="match status" value="1"/>
</dbReference>
<dbReference type="Pfam" id="PF13531">
    <property type="entry name" value="SBP_bac_11"/>
    <property type="match status" value="1"/>
</dbReference>
<keyword evidence="3" id="KW-0732">Signal</keyword>
<keyword evidence="2" id="KW-0479">Metal-binding</keyword>
<name>A0ABV8FNI6_9ACTN</name>
<organism evidence="4 5">
    <name type="scientific">Nocardiopsis sediminis</name>
    <dbReference type="NCBI Taxonomy" id="1778267"/>
    <lineage>
        <taxon>Bacteria</taxon>
        <taxon>Bacillati</taxon>
        <taxon>Actinomycetota</taxon>
        <taxon>Actinomycetes</taxon>
        <taxon>Streptosporangiales</taxon>
        <taxon>Nocardiopsidaceae</taxon>
        <taxon>Nocardiopsis</taxon>
    </lineage>
</organism>
<comment type="caution">
    <text evidence="4">The sequence shown here is derived from an EMBL/GenBank/DDBJ whole genome shotgun (WGS) entry which is preliminary data.</text>
</comment>
<dbReference type="RefSeq" id="WP_378534360.1">
    <property type="nucleotide sequence ID" value="NZ_JBHSBH010000010.1"/>
</dbReference>
<dbReference type="PANTHER" id="PTHR30632">
    <property type="entry name" value="MOLYBDATE-BINDING PERIPLASMIC PROTEIN"/>
    <property type="match status" value="1"/>
</dbReference>
<keyword evidence="5" id="KW-1185">Reference proteome</keyword>
<dbReference type="InterPro" id="IPR005950">
    <property type="entry name" value="ModA"/>
</dbReference>
<evidence type="ECO:0000256" key="1">
    <source>
        <dbReference type="ARBA" id="ARBA00009175"/>
    </source>
</evidence>
<dbReference type="PANTHER" id="PTHR30632:SF0">
    <property type="entry name" value="SULFATE-BINDING PROTEIN"/>
    <property type="match status" value="1"/>
</dbReference>
<comment type="similarity">
    <text evidence="1">Belongs to the bacterial solute-binding protein ModA family.</text>
</comment>
<evidence type="ECO:0000313" key="4">
    <source>
        <dbReference type="EMBL" id="MFC3997412.1"/>
    </source>
</evidence>
<sequence>MREPTPRRPSPVSRRRRPPLAPVLAAALLLAAAGCGQVDGDDPAAAGGQSAAERTLTVFAAASLTESFEELGTRFEEAEPGVAVEFNFAGSSELAQQINEGAPADVFASANPANMDLVAEAGGTDGEPAVFVRNILEIAVPPDNPAGIEELADLAGDGVSVALCAAEVPCGAAAETLMDETGVEITPVTEEEDVRAALTKVELGEVDAALVYRTDVIASEGAVTGIEFPEAESAINDYPIAALAEAPEPELARAWVELVTSETGAEVLGDAGFRAA</sequence>
<dbReference type="CDD" id="cd13538">
    <property type="entry name" value="PBP2_ModA_like_1"/>
    <property type="match status" value="1"/>
</dbReference>
<dbReference type="SUPFAM" id="SSF53850">
    <property type="entry name" value="Periplasmic binding protein-like II"/>
    <property type="match status" value="1"/>
</dbReference>